<comment type="caution">
    <text evidence="2">The sequence shown here is derived from an EMBL/GenBank/DDBJ whole genome shotgun (WGS) entry which is preliminary data.</text>
</comment>
<reference evidence="2 3" key="1">
    <citation type="journal article" date="2020" name="Mol. Biol. Evol.">
        <title>Distinct Expression and Methylation Patterns for Genes with Different Fates following a Single Whole-Genome Duplication in Flowering Plants.</title>
        <authorList>
            <person name="Shi T."/>
            <person name="Rahmani R.S."/>
            <person name="Gugger P.F."/>
            <person name="Wang M."/>
            <person name="Li H."/>
            <person name="Zhang Y."/>
            <person name="Li Z."/>
            <person name="Wang Q."/>
            <person name="Van de Peer Y."/>
            <person name="Marchal K."/>
            <person name="Chen J."/>
        </authorList>
    </citation>
    <scope>NUCLEOTIDE SEQUENCE [LARGE SCALE GENOMIC DNA]</scope>
    <source>
        <tissue evidence="2">Leaf</tissue>
    </source>
</reference>
<dbReference type="EMBL" id="DUZY01000003">
    <property type="protein sequence ID" value="DAD31663.1"/>
    <property type="molecule type" value="Genomic_DNA"/>
</dbReference>
<proteinExistence type="predicted"/>
<dbReference type="Proteomes" id="UP000607653">
    <property type="component" value="Unassembled WGS sequence"/>
</dbReference>
<name>A0A822YHQ8_NELNU</name>
<sequence length="65" mass="7486">MNSLQQKHIQKKLPGETKKSHSSQSQLKKARKKLKSLENPTRHEKLFQKGEGRKDLNDIFSSGNL</sequence>
<dbReference type="AlphaFoldDB" id="A0A822YHQ8"/>
<gene>
    <name evidence="2" type="ORF">HUJ06_010515</name>
</gene>
<protein>
    <submittedName>
        <fullName evidence="2">Uncharacterized protein</fullName>
    </submittedName>
</protein>
<feature type="compositionally biased region" description="Basic and acidic residues" evidence="1">
    <location>
        <begin position="40"/>
        <end position="57"/>
    </location>
</feature>
<organism evidence="2 3">
    <name type="scientific">Nelumbo nucifera</name>
    <name type="common">Sacred lotus</name>
    <dbReference type="NCBI Taxonomy" id="4432"/>
    <lineage>
        <taxon>Eukaryota</taxon>
        <taxon>Viridiplantae</taxon>
        <taxon>Streptophyta</taxon>
        <taxon>Embryophyta</taxon>
        <taxon>Tracheophyta</taxon>
        <taxon>Spermatophyta</taxon>
        <taxon>Magnoliopsida</taxon>
        <taxon>Proteales</taxon>
        <taxon>Nelumbonaceae</taxon>
        <taxon>Nelumbo</taxon>
    </lineage>
</organism>
<accession>A0A822YHQ8</accession>
<keyword evidence="3" id="KW-1185">Reference proteome</keyword>
<evidence type="ECO:0000313" key="2">
    <source>
        <dbReference type="EMBL" id="DAD31663.1"/>
    </source>
</evidence>
<evidence type="ECO:0000313" key="3">
    <source>
        <dbReference type="Proteomes" id="UP000607653"/>
    </source>
</evidence>
<evidence type="ECO:0000256" key="1">
    <source>
        <dbReference type="SAM" id="MobiDB-lite"/>
    </source>
</evidence>
<feature type="region of interest" description="Disordered" evidence="1">
    <location>
        <begin position="1"/>
        <end position="65"/>
    </location>
</feature>